<dbReference type="InterPro" id="IPR003710">
    <property type="entry name" value="ApbA"/>
</dbReference>
<keyword evidence="5 10" id="KW-0566">Pantothenate biosynthesis</keyword>
<dbReference type="SUPFAM" id="SSF48179">
    <property type="entry name" value="6-phosphogluconate dehydrogenase C-terminal domain-like"/>
    <property type="match status" value="1"/>
</dbReference>
<accession>A0A4P6P7X9</accession>
<evidence type="ECO:0000256" key="3">
    <source>
        <dbReference type="ARBA" id="ARBA00013014"/>
    </source>
</evidence>
<dbReference type="InterPro" id="IPR036291">
    <property type="entry name" value="NAD(P)-bd_dom_sf"/>
</dbReference>
<sequence>MVIVGQGAMGLLWYHHINQAIKNNKQASINKLSLLSSKQDKQTLDTYQFTPYQSKASFTGDIHYTLAADIACADVFLLCVKSYQTLTTIKQLANKTDKPALFILAHNGMGTFEQISKKVLSTHAFAALLTTHGSLKQAPLTIKHTGLGVSDFGFLHNNSKIITKEAYNQLIQLLNTALPEVNFQEKIAEKQWLKLAINCAINPITAIHNIPNGDVGKAIYREEITAIITEVCAVAHKEHIVLSSEQLLTKVYEVAKATATNCSSMRSDILAGRETEVDYINGYIHRLGKKHHVATPQNSLMWQQVKSLS</sequence>
<keyword evidence="6 10" id="KW-0521">NADP</keyword>
<evidence type="ECO:0000256" key="10">
    <source>
        <dbReference type="RuleBase" id="RU362068"/>
    </source>
</evidence>
<evidence type="ECO:0000256" key="9">
    <source>
        <dbReference type="ARBA" id="ARBA00048793"/>
    </source>
</evidence>
<dbReference type="Pfam" id="PF02558">
    <property type="entry name" value="ApbA"/>
    <property type="match status" value="1"/>
</dbReference>
<dbReference type="PANTHER" id="PTHR43765:SF2">
    <property type="entry name" value="2-DEHYDROPANTOATE 2-REDUCTASE"/>
    <property type="match status" value="1"/>
</dbReference>
<evidence type="ECO:0000256" key="1">
    <source>
        <dbReference type="ARBA" id="ARBA00004994"/>
    </source>
</evidence>
<dbReference type="KEGG" id="lsd:EMK97_15790"/>
<dbReference type="UniPathway" id="UPA00028">
    <property type="reaction ID" value="UER00004"/>
</dbReference>
<organism evidence="13 14">
    <name type="scientific">Litorilituus sediminis</name>
    <dbReference type="NCBI Taxonomy" id="718192"/>
    <lineage>
        <taxon>Bacteria</taxon>
        <taxon>Pseudomonadati</taxon>
        <taxon>Pseudomonadota</taxon>
        <taxon>Gammaproteobacteria</taxon>
        <taxon>Alteromonadales</taxon>
        <taxon>Colwelliaceae</taxon>
        <taxon>Litorilituus</taxon>
    </lineage>
</organism>
<comment type="catalytic activity">
    <reaction evidence="9 10">
        <text>(R)-pantoate + NADP(+) = 2-dehydropantoate + NADPH + H(+)</text>
        <dbReference type="Rhea" id="RHEA:16233"/>
        <dbReference type="ChEBI" id="CHEBI:11561"/>
        <dbReference type="ChEBI" id="CHEBI:15378"/>
        <dbReference type="ChEBI" id="CHEBI:15980"/>
        <dbReference type="ChEBI" id="CHEBI:57783"/>
        <dbReference type="ChEBI" id="CHEBI:58349"/>
        <dbReference type="EC" id="1.1.1.169"/>
    </reaction>
</comment>
<dbReference type="Gene3D" id="3.40.50.720">
    <property type="entry name" value="NAD(P)-binding Rossmann-like Domain"/>
    <property type="match status" value="1"/>
</dbReference>
<evidence type="ECO:0000259" key="11">
    <source>
        <dbReference type="Pfam" id="PF02558"/>
    </source>
</evidence>
<dbReference type="Proteomes" id="UP000290244">
    <property type="component" value="Chromosome"/>
</dbReference>
<dbReference type="InterPro" id="IPR013752">
    <property type="entry name" value="KPA_reductase"/>
</dbReference>
<dbReference type="PANTHER" id="PTHR43765">
    <property type="entry name" value="2-DEHYDROPANTOATE 2-REDUCTASE-RELATED"/>
    <property type="match status" value="1"/>
</dbReference>
<dbReference type="InterPro" id="IPR013332">
    <property type="entry name" value="KPR_N"/>
</dbReference>
<evidence type="ECO:0000256" key="8">
    <source>
        <dbReference type="ARBA" id="ARBA00032024"/>
    </source>
</evidence>
<gene>
    <name evidence="13" type="ORF">EMK97_15790</name>
</gene>
<comment type="pathway">
    <text evidence="1 10">Cofactor biosynthesis; (R)-pantothenate biosynthesis; (R)-pantoate from 3-methyl-2-oxobutanoate: step 2/2.</text>
</comment>
<dbReference type="Pfam" id="PF08546">
    <property type="entry name" value="ApbA_C"/>
    <property type="match status" value="1"/>
</dbReference>
<dbReference type="OrthoDB" id="6530772at2"/>
<name>A0A4P6P7X9_9GAMM</name>
<evidence type="ECO:0000256" key="5">
    <source>
        <dbReference type="ARBA" id="ARBA00022655"/>
    </source>
</evidence>
<dbReference type="NCBIfam" id="TIGR00745">
    <property type="entry name" value="apbA_panE"/>
    <property type="match status" value="1"/>
</dbReference>
<evidence type="ECO:0000313" key="13">
    <source>
        <dbReference type="EMBL" id="QBG37856.1"/>
    </source>
</evidence>
<dbReference type="SUPFAM" id="SSF51735">
    <property type="entry name" value="NAD(P)-binding Rossmann-fold domains"/>
    <property type="match status" value="1"/>
</dbReference>
<evidence type="ECO:0000256" key="6">
    <source>
        <dbReference type="ARBA" id="ARBA00022857"/>
    </source>
</evidence>
<comment type="similarity">
    <text evidence="2 10">Belongs to the ketopantoate reductase family.</text>
</comment>
<dbReference type="InterPro" id="IPR050838">
    <property type="entry name" value="Ketopantoate_reductase"/>
</dbReference>
<dbReference type="GO" id="GO:0050661">
    <property type="term" value="F:NADP binding"/>
    <property type="evidence" value="ECO:0007669"/>
    <property type="project" value="TreeGrafter"/>
</dbReference>
<comment type="function">
    <text evidence="10">Catalyzes the NADPH-dependent reduction of ketopantoate into pantoic acid.</text>
</comment>
<dbReference type="EC" id="1.1.1.169" evidence="3 10"/>
<keyword evidence="14" id="KW-1185">Reference proteome</keyword>
<protein>
    <recommendedName>
        <fullName evidence="4 10">2-dehydropantoate 2-reductase</fullName>
        <ecNumber evidence="3 10">1.1.1.169</ecNumber>
    </recommendedName>
    <alternativeName>
        <fullName evidence="8 10">Ketopantoate reductase</fullName>
    </alternativeName>
</protein>
<proteinExistence type="inferred from homology"/>
<evidence type="ECO:0000313" key="14">
    <source>
        <dbReference type="Proteomes" id="UP000290244"/>
    </source>
</evidence>
<dbReference type="GO" id="GO:0008677">
    <property type="term" value="F:2-dehydropantoate 2-reductase activity"/>
    <property type="evidence" value="ECO:0007669"/>
    <property type="project" value="UniProtKB-EC"/>
</dbReference>
<evidence type="ECO:0000256" key="4">
    <source>
        <dbReference type="ARBA" id="ARBA00019465"/>
    </source>
</evidence>
<evidence type="ECO:0000256" key="7">
    <source>
        <dbReference type="ARBA" id="ARBA00023002"/>
    </source>
</evidence>
<evidence type="ECO:0000259" key="12">
    <source>
        <dbReference type="Pfam" id="PF08546"/>
    </source>
</evidence>
<dbReference type="InterPro" id="IPR013328">
    <property type="entry name" value="6PGD_dom2"/>
</dbReference>
<dbReference type="GO" id="GO:0015940">
    <property type="term" value="P:pantothenate biosynthetic process"/>
    <property type="evidence" value="ECO:0007669"/>
    <property type="project" value="UniProtKB-UniPathway"/>
</dbReference>
<dbReference type="EMBL" id="CP034759">
    <property type="protein sequence ID" value="QBG37856.1"/>
    <property type="molecule type" value="Genomic_DNA"/>
</dbReference>
<dbReference type="GO" id="GO:0005737">
    <property type="term" value="C:cytoplasm"/>
    <property type="evidence" value="ECO:0007669"/>
    <property type="project" value="TreeGrafter"/>
</dbReference>
<feature type="domain" description="Ketopantoate reductase C-terminal" evidence="12">
    <location>
        <begin position="187"/>
        <end position="307"/>
    </location>
</feature>
<dbReference type="AlphaFoldDB" id="A0A4P6P7X9"/>
<reference evidence="13 14" key="1">
    <citation type="submission" date="2018-12" db="EMBL/GenBank/DDBJ databases">
        <title>Complete genome of Litorilituus sediminis.</title>
        <authorList>
            <person name="Liu A."/>
            <person name="Rong J."/>
        </authorList>
    </citation>
    <scope>NUCLEOTIDE SEQUENCE [LARGE SCALE GENOMIC DNA]</scope>
    <source>
        <strain evidence="13 14">JCM 17549</strain>
    </source>
</reference>
<dbReference type="InterPro" id="IPR008927">
    <property type="entry name" value="6-PGluconate_DH-like_C_sf"/>
</dbReference>
<dbReference type="Gene3D" id="1.10.1040.10">
    <property type="entry name" value="N-(1-d-carboxylethyl)-l-norvaline Dehydrogenase, domain 2"/>
    <property type="match status" value="1"/>
</dbReference>
<feature type="domain" description="Ketopantoate reductase N-terminal" evidence="11">
    <location>
        <begin position="2"/>
        <end position="154"/>
    </location>
</feature>
<keyword evidence="7 10" id="KW-0560">Oxidoreductase</keyword>
<evidence type="ECO:0000256" key="2">
    <source>
        <dbReference type="ARBA" id="ARBA00007870"/>
    </source>
</evidence>